<dbReference type="Gene3D" id="1.10.540.10">
    <property type="entry name" value="Acyl-CoA dehydrogenase/oxidase, N-terminal domain"/>
    <property type="match status" value="1"/>
</dbReference>
<dbReference type="InterPro" id="IPR009100">
    <property type="entry name" value="AcylCoA_DH/oxidase_NM_dom_sf"/>
</dbReference>
<evidence type="ECO:0000256" key="2">
    <source>
        <dbReference type="ARBA" id="ARBA00009347"/>
    </source>
</evidence>
<dbReference type="InterPro" id="IPR052161">
    <property type="entry name" value="Mycobact_Acyl-CoA_DH"/>
</dbReference>
<keyword evidence="3 6" id="KW-0285">Flavoprotein</keyword>
<dbReference type="InterPro" id="IPR009075">
    <property type="entry name" value="AcylCo_DH/oxidase_C"/>
</dbReference>
<sequence length="415" mass="45157">MQDDTSTPSPRGLDDLDIDLSDADAAFGSQWSAWLDGHLPAIHDELLAAKSPADKHRAGRRWQSQVAAGGWAAISWPAEFGGRAATARQQLLYYLISAERRVPPLAGRIGINLCGPTLIAHGTPEQRQRFLPPMLDGREVWCQGFSEPGAGSDLAALRTRGVVDGDELVITGQKIWTSGAHVADWMFALVRTDPAAPKREGISFVLVPMSAPGIDVRPIRQISGDADFNEVFIDEVRVPLTNVIGTLNDGWNVTRTTLANERAILFMGQQMALTTTLRKAIALANTPDPHGIRASDDPHWRDRIARAWIDVELVRLNGMRNLAKVLAGQEPGPEGSMSKLFGQHVEQNLHELALDLGGEFAVLDRGAEDAPNKGKWALGWLRTRASTIGGGTSEIQRNVLAERVLGQPRDPWADA</sequence>
<dbReference type="Pfam" id="PF00441">
    <property type="entry name" value="Acyl-CoA_dh_1"/>
    <property type="match status" value="1"/>
</dbReference>
<keyword evidence="11" id="KW-1185">Reference proteome</keyword>
<evidence type="ECO:0000259" key="9">
    <source>
        <dbReference type="Pfam" id="PF02771"/>
    </source>
</evidence>
<organism evidence="10 11">
    <name type="scientific">Mycolicibacterium holsaticum</name>
    <dbReference type="NCBI Taxonomy" id="152142"/>
    <lineage>
        <taxon>Bacteria</taxon>
        <taxon>Bacillati</taxon>
        <taxon>Actinomycetota</taxon>
        <taxon>Actinomycetes</taxon>
        <taxon>Mycobacteriales</taxon>
        <taxon>Mycobacteriaceae</taxon>
        <taxon>Mycolicibacterium</taxon>
    </lineage>
</organism>
<protein>
    <submittedName>
        <fullName evidence="10">Acyl-CoA dehydrogenase</fullName>
    </submittedName>
</protein>
<dbReference type="OrthoDB" id="5179760at2"/>
<dbReference type="GO" id="GO:0016627">
    <property type="term" value="F:oxidoreductase activity, acting on the CH-CH group of donors"/>
    <property type="evidence" value="ECO:0007669"/>
    <property type="project" value="InterPro"/>
</dbReference>
<dbReference type="EMBL" id="MIGZ01000087">
    <property type="protein sequence ID" value="ODQ92887.1"/>
    <property type="molecule type" value="Genomic_DNA"/>
</dbReference>
<dbReference type="PANTHER" id="PTHR43292">
    <property type="entry name" value="ACYL-COA DEHYDROGENASE"/>
    <property type="match status" value="1"/>
</dbReference>
<dbReference type="InterPro" id="IPR006091">
    <property type="entry name" value="Acyl-CoA_Oxase/DH_mid-dom"/>
</dbReference>
<evidence type="ECO:0000256" key="6">
    <source>
        <dbReference type="RuleBase" id="RU362125"/>
    </source>
</evidence>
<accession>A0A1E3RU30</accession>
<comment type="cofactor">
    <cofactor evidence="1 6">
        <name>FAD</name>
        <dbReference type="ChEBI" id="CHEBI:57692"/>
    </cofactor>
</comment>
<dbReference type="Gene3D" id="1.20.140.10">
    <property type="entry name" value="Butyryl-CoA Dehydrogenase, subunit A, domain 3"/>
    <property type="match status" value="1"/>
</dbReference>
<evidence type="ECO:0000256" key="4">
    <source>
        <dbReference type="ARBA" id="ARBA00022827"/>
    </source>
</evidence>
<evidence type="ECO:0000313" key="11">
    <source>
        <dbReference type="Proteomes" id="UP000094243"/>
    </source>
</evidence>
<dbReference type="GO" id="GO:0005886">
    <property type="term" value="C:plasma membrane"/>
    <property type="evidence" value="ECO:0007669"/>
    <property type="project" value="TreeGrafter"/>
</dbReference>
<dbReference type="SUPFAM" id="SSF47203">
    <property type="entry name" value="Acyl-CoA dehydrogenase C-terminal domain-like"/>
    <property type="match status" value="1"/>
</dbReference>
<name>A0A1E3RU30_9MYCO</name>
<dbReference type="Pfam" id="PF02770">
    <property type="entry name" value="Acyl-CoA_dh_M"/>
    <property type="match status" value="1"/>
</dbReference>
<evidence type="ECO:0000259" key="7">
    <source>
        <dbReference type="Pfam" id="PF00441"/>
    </source>
</evidence>
<dbReference type="AlphaFoldDB" id="A0A1E3RU30"/>
<proteinExistence type="inferred from homology"/>
<dbReference type="FunFam" id="2.40.110.10:FF:000011">
    <property type="entry name" value="Acyl-CoA dehydrogenase FadE34"/>
    <property type="match status" value="1"/>
</dbReference>
<evidence type="ECO:0000259" key="8">
    <source>
        <dbReference type="Pfam" id="PF02770"/>
    </source>
</evidence>
<feature type="domain" description="Acyl-CoA oxidase/dehydrogenase middle" evidence="8">
    <location>
        <begin position="142"/>
        <end position="234"/>
    </location>
</feature>
<keyword evidence="4 6" id="KW-0274">FAD</keyword>
<keyword evidence="5 6" id="KW-0560">Oxidoreductase</keyword>
<feature type="domain" description="Acyl-CoA dehydrogenase/oxidase N-terminal" evidence="9">
    <location>
        <begin position="55"/>
        <end position="137"/>
    </location>
</feature>
<evidence type="ECO:0000256" key="5">
    <source>
        <dbReference type="ARBA" id="ARBA00023002"/>
    </source>
</evidence>
<dbReference type="GO" id="GO:0050660">
    <property type="term" value="F:flavin adenine dinucleotide binding"/>
    <property type="evidence" value="ECO:0007669"/>
    <property type="project" value="InterPro"/>
</dbReference>
<dbReference type="SUPFAM" id="SSF56645">
    <property type="entry name" value="Acyl-CoA dehydrogenase NM domain-like"/>
    <property type="match status" value="1"/>
</dbReference>
<comment type="caution">
    <text evidence="10">The sequence shown here is derived from an EMBL/GenBank/DDBJ whole genome shotgun (WGS) entry which is preliminary data.</text>
</comment>
<gene>
    <name evidence="10" type="ORF">BHQ17_15405</name>
</gene>
<dbReference type="InterPro" id="IPR013786">
    <property type="entry name" value="AcylCoA_DH/ox_N"/>
</dbReference>
<dbReference type="Proteomes" id="UP000094243">
    <property type="component" value="Unassembled WGS sequence"/>
</dbReference>
<dbReference type="Pfam" id="PF02771">
    <property type="entry name" value="Acyl-CoA_dh_N"/>
    <property type="match status" value="1"/>
</dbReference>
<dbReference type="PANTHER" id="PTHR43292:SF3">
    <property type="entry name" value="ACYL-COA DEHYDROGENASE FADE29"/>
    <property type="match status" value="1"/>
</dbReference>
<evidence type="ECO:0000256" key="1">
    <source>
        <dbReference type="ARBA" id="ARBA00001974"/>
    </source>
</evidence>
<dbReference type="InterPro" id="IPR046373">
    <property type="entry name" value="Acyl-CoA_Oxase/DH_mid-dom_sf"/>
</dbReference>
<reference evidence="11" key="1">
    <citation type="submission" date="2016-09" db="EMBL/GenBank/DDBJ databases">
        <authorList>
            <person name="Greninger A.L."/>
            <person name="Jerome K.R."/>
            <person name="Mcnair B."/>
            <person name="Wallis C."/>
            <person name="Fang F."/>
        </authorList>
    </citation>
    <scope>NUCLEOTIDE SEQUENCE [LARGE SCALE GENOMIC DNA]</scope>
    <source>
        <strain evidence="11">M7</strain>
    </source>
</reference>
<dbReference type="InterPro" id="IPR037069">
    <property type="entry name" value="AcylCoA_DH/ox_N_sf"/>
</dbReference>
<dbReference type="InterPro" id="IPR036250">
    <property type="entry name" value="AcylCo_DH-like_C"/>
</dbReference>
<evidence type="ECO:0000313" key="10">
    <source>
        <dbReference type="EMBL" id="ODQ92887.1"/>
    </source>
</evidence>
<feature type="domain" description="Acyl-CoA dehydrogenase/oxidase C-terminal" evidence="7">
    <location>
        <begin position="248"/>
        <end position="405"/>
    </location>
</feature>
<dbReference type="Gene3D" id="2.40.110.10">
    <property type="entry name" value="Butyryl-CoA Dehydrogenase, subunit A, domain 2"/>
    <property type="match status" value="1"/>
</dbReference>
<dbReference type="RefSeq" id="WP_069406037.1">
    <property type="nucleotide sequence ID" value="NZ_MIGZ01000087.1"/>
</dbReference>
<comment type="similarity">
    <text evidence="2 6">Belongs to the acyl-CoA dehydrogenase family.</text>
</comment>
<evidence type="ECO:0000256" key="3">
    <source>
        <dbReference type="ARBA" id="ARBA00022630"/>
    </source>
</evidence>